<dbReference type="PANTHER" id="PTHR46162:SF2">
    <property type="entry name" value="ANKYRIN REPEAT-CONTAINING PROTEIN-RELATED"/>
    <property type="match status" value="1"/>
</dbReference>
<accession>A0A835E6L7</accession>
<dbReference type="SUPFAM" id="SSF49599">
    <property type="entry name" value="TRAF domain-like"/>
    <property type="match status" value="2"/>
</dbReference>
<dbReference type="OrthoDB" id="1093087at2759"/>
<dbReference type="Proteomes" id="UP000636709">
    <property type="component" value="Unassembled WGS sequence"/>
</dbReference>
<evidence type="ECO:0000259" key="1">
    <source>
        <dbReference type="PROSITE" id="PS50144"/>
    </source>
</evidence>
<evidence type="ECO:0000313" key="2">
    <source>
        <dbReference type="EMBL" id="KAF8672285.1"/>
    </source>
</evidence>
<gene>
    <name evidence="2" type="ORF">HU200_049484</name>
</gene>
<sequence length="294" mass="33071">MIQLSSGRFTASQLYLIGGLYQLDCCGYSWFLQVIPMHKKSGDEIPYVALGLSVYQNILKPGSTLHAVFELSMYNNSKGTYHGCKASYHFHVKQTHSEKKCLIPIEELLKSSEYLVDDSCVFGVRILKADMSTQNKPVVVSKKPITVQSIFLQKKGFIKGTYTWTMNNFLDKKLPVRSPVFKVGGHKWHINMHPLGDQYSTNSLSLYLHLRDLNKLPLESGMMIELRLSILNQNNGEHYTVTGRFMFALAAKNSWGWSNFIPLKTLTDPSRGYLVGSNCTLKADATIIGSCNEG</sequence>
<dbReference type="EMBL" id="JACEFO010002221">
    <property type="protein sequence ID" value="KAF8672285.1"/>
    <property type="molecule type" value="Genomic_DNA"/>
</dbReference>
<dbReference type="PROSITE" id="PS50144">
    <property type="entry name" value="MATH"/>
    <property type="match status" value="1"/>
</dbReference>
<evidence type="ECO:0000313" key="3">
    <source>
        <dbReference type="Proteomes" id="UP000636709"/>
    </source>
</evidence>
<protein>
    <recommendedName>
        <fullName evidence="1">MATH domain-containing protein</fullName>
    </recommendedName>
</protein>
<reference evidence="2" key="1">
    <citation type="submission" date="2020-07" db="EMBL/GenBank/DDBJ databases">
        <title>Genome sequence and genetic diversity analysis of an under-domesticated orphan crop, white fonio (Digitaria exilis).</title>
        <authorList>
            <person name="Bennetzen J.L."/>
            <person name="Chen S."/>
            <person name="Ma X."/>
            <person name="Wang X."/>
            <person name="Yssel A.E.J."/>
            <person name="Chaluvadi S.R."/>
            <person name="Johnson M."/>
            <person name="Gangashetty P."/>
            <person name="Hamidou F."/>
            <person name="Sanogo M.D."/>
            <person name="Zwaenepoel A."/>
            <person name="Wallace J."/>
            <person name="Van De Peer Y."/>
            <person name="Van Deynze A."/>
        </authorList>
    </citation>
    <scope>NUCLEOTIDE SEQUENCE</scope>
    <source>
        <tissue evidence="2">Leaves</tissue>
    </source>
</reference>
<dbReference type="Gene3D" id="2.60.210.10">
    <property type="entry name" value="Apoptosis, Tumor Necrosis Factor Receptor Associated Protein 2, Chain A"/>
    <property type="match status" value="2"/>
</dbReference>
<feature type="domain" description="MATH" evidence="1">
    <location>
        <begin position="159"/>
        <end position="285"/>
    </location>
</feature>
<organism evidence="2 3">
    <name type="scientific">Digitaria exilis</name>
    <dbReference type="NCBI Taxonomy" id="1010633"/>
    <lineage>
        <taxon>Eukaryota</taxon>
        <taxon>Viridiplantae</taxon>
        <taxon>Streptophyta</taxon>
        <taxon>Embryophyta</taxon>
        <taxon>Tracheophyta</taxon>
        <taxon>Spermatophyta</taxon>
        <taxon>Magnoliopsida</taxon>
        <taxon>Liliopsida</taxon>
        <taxon>Poales</taxon>
        <taxon>Poaceae</taxon>
        <taxon>PACMAD clade</taxon>
        <taxon>Panicoideae</taxon>
        <taxon>Panicodae</taxon>
        <taxon>Paniceae</taxon>
        <taxon>Anthephorinae</taxon>
        <taxon>Digitaria</taxon>
    </lineage>
</organism>
<comment type="caution">
    <text evidence="2">The sequence shown here is derived from an EMBL/GenBank/DDBJ whole genome shotgun (WGS) entry which is preliminary data.</text>
</comment>
<name>A0A835E6L7_9POAL</name>
<dbReference type="InterPro" id="IPR008974">
    <property type="entry name" value="TRAF-like"/>
</dbReference>
<dbReference type="InterPro" id="IPR002083">
    <property type="entry name" value="MATH/TRAF_dom"/>
</dbReference>
<dbReference type="PANTHER" id="PTHR46162">
    <property type="entry name" value="TRAF-LIKE FAMILY PROTEIN"/>
    <property type="match status" value="1"/>
</dbReference>
<dbReference type="SMART" id="SM00061">
    <property type="entry name" value="MATH"/>
    <property type="match status" value="1"/>
</dbReference>
<dbReference type="CDD" id="cd00121">
    <property type="entry name" value="MATH"/>
    <property type="match status" value="2"/>
</dbReference>
<dbReference type="AlphaFoldDB" id="A0A835E6L7"/>
<proteinExistence type="predicted"/>
<dbReference type="Pfam" id="PF22486">
    <property type="entry name" value="MATH_2"/>
    <property type="match status" value="2"/>
</dbReference>
<keyword evidence="3" id="KW-1185">Reference proteome</keyword>